<keyword evidence="3" id="KW-1185">Reference proteome</keyword>
<evidence type="ECO:0000313" key="3">
    <source>
        <dbReference type="Proteomes" id="UP000076842"/>
    </source>
</evidence>
<evidence type="ECO:0000313" key="2">
    <source>
        <dbReference type="EMBL" id="KZT54118.1"/>
    </source>
</evidence>
<dbReference type="EMBL" id="KV424021">
    <property type="protein sequence ID" value="KZT54118.1"/>
    <property type="molecule type" value="Genomic_DNA"/>
</dbReference>
<gene>
    <name evidence="2" type="ORF">CALCODRAFT_22425</name>
</gene>
<feature type="region of interest" description="Disordered" evidence="1">
    <location>
        <begin position="213"/>
        <end position="233"/>
    </location>
</feature>
<organism evidence="2 3">
    <name type="scientific">Calocera cornea HHB12733</name>
    <dbReference type="NCBI Taxonomy" id="1353952"/>
    <lineage>
        <taxon>Eukaryota</taxon>
        <taxon>Fungi</taxon>
        <taxon>Dikarya</taxon>
        <taxon>Basidiomycota</taxon>
        <taxon>Agaricomycotina</taxon>
        <taxon>Dacrymycetes</taxon>
        <taxon>Dacrymycetales</taxon>
        <taxon>Dacrymycetaceae</taxon>
        <taxon>Calocera</taxon>
    </lineage>
</organism>
<proteinExistence type="predicted"/>
<dbReference type="InParanoid" id="A0A165E568"/>
<evidence type="ECO:0000256" key="1">
    <source>
        <dbReference type="SAM" id="MobiDB-lite"/>
    </source>
</evidence>
<protein>
    <submittedName>
        <fullName evidence="2">Uncharacterized protein</fullName>
    </submittedName>
</protein>
<dbReference type="Proteomes" id="UP000076842">
    <property type="component" value="Unassembled WGS sequence"/>
</dbReference>
<dbReference type="AlphaFoldDB" id="A0A165E568"/>
<reference evidence="2 3" key="1">
    <citation type="journal article" date="2016" name="Mol. Biol. Evol.">
        <title>Comparative Genomics of Early-Diverging Mushroom-Forming Fungi Provides Insights into the Origins of Lignocellulose Decay Capabilities.</title>
        <authorList>
            <person name="Nagy L.G."/>
            <person name="Riley R."/>
            <person name="Tritt A."/>
            <person name="Adam C."/>
            <person name="Daum C."/>
            <person name="Floudas D."/>
            <person name="Sun H."/>
            <person name="Yadav J.S."/>
            <person name="Pangilinan J."/>
            <person name="Larsson K.H."/>
            <person name="Matsuura K."/>
            <person name="Barry K."/>
            <person name="Labutti K."/>
            <person name="Kuo R."/>
            <person name="Ohm R.A."/>
            <person name="Bhattacharya S.S."/>
            <person name="Shirouzu T."/>
            <person name="Yoshinaga Y."/>
            <person name="Martin F.M."/>
            <person name="Grigoriev I.V."/>
            <person name="Hibbett D.S."/>
        </authorList>
    </citation>
    <scope>NUCLEOTIDE SEQUENCE [LARGE SCALE GENOMIC DNA]</scope>
    <source>
        <strain evidence="2 3">HHB12733</strain>
    </source>
</reference>
<name>A0A165E568_9BASI</name>
<sequence length="277" mass="30679">MAHWRPIRAWHVRCAPIDRARSVRRNVRSLLRGEVPVAALAIERVRTVPSVSRVPAWRGRGEHPTAKPGAPHDLAHRTAHMGRTWQPAAPLKHKGASRVPQPPCTPAGGGAAAWQHGSMAAWRGTPTLSMSSSRARFRFRFDMTRVPGDSIRCSYAACRFTRSLAWLPPGDSRTTPAEPDARRSREALLLLLGESKVAPLRAIGAALHRGPVRPPSASKWARVGATDQPGRRRAVRLHNHPLEIRYCDSAEERVTGQKQPHPPPSSFETEEKRPRPL</sequence>
<accession>A0A165E568</accession>
<feature type="region of interest" description="Disordered" evidence="1">
    <location>
        <begin position="248"/>
        <end position="277"/>
    </location>
</feature>